<dbReference type="Pfam" id="PF08443">
    <property type="entry name" value="RimK"/>
    <property type="match status" value="1"/>
</dbReference>
<dbReference type="OrthoDB" id="583309at2"/>
<evidence type="ECO:0000313" key="4">
    <source>
        <dbReference type="Proteomes" id="UP000283458"/>
    </source>
</evidence>
<gene>
    <name evidence="3" type="ORF">D3877_09185</name>
</gene>
<dbReference type="GO" id="GO:0005737">
    <property type="term" value="C:cytoplasm"/>
    <property type="evidence" value="ECO:0007669"/>
    <property type="project" value="TreeGrafter"/>
</dbReference>
<dbReference type="PANTHER" id="PTHR21621:SF0">
    <property type="entry name" value="BETA-CITRYLGLUTAMATE SYNTHASE B-RELATED"/>
    <property type="match status" value="1"/>
</dbReference>
<dbReference type="PANTHER" id="PTHR21621">
    <property type="entry name" value="RIBOSOMAL PROTEIN S6 MODIFICATION PROTEIN"/>
    <property type="match status" value="1"/>
</dbReference>
<dbReference type="InterPro" id="IPR011761">
    <property type="entry name" value="ATP-grasp"/>
</dbReference>
<protein>
    <recommendedName>
        <fullName evidence="2">ATP-grasp domain-containing protein</fullName>
    </recommendedName>
</protein>
<dbReference type="Gene3D" id="3.30.470.20">
    <property type="entry name" value="ATP-grasp fold, B domain"/>
    <property type="match status" value="1"/>
</dbReference>
<dbReference type="InterPro" id="IPR013651">
    <property type="entry name" value="ATP-grasp_RimK-type"/>
</dbReference>
<evidence type="ECO:0000313" key="3">
    <source>
        <dbReference type="EMBL" id="RJF84664.1"/>
    </source>
</evidence>
<evidence type="ECO:0000259" key="2">
    <source>
        <dbReference type="PROSITE" id="PS50975"/>
    </source>
</evidence>
<dbReference type="InterPro" id="IPR048936">
    <property type="entry name" value="MvdD-like_ATPgrasp"/>
</dbReference>
<proteinExistence type="predicted"/>
<dbReference type="EMBL" id="QYUL01000001">
    <property type="protein sequence ID" value="RJF84664.1"/>
    <property type="molecule type" value="Genomic_DNA"/>
</dbReference>
<sequence length="327" mass="35162">MSDGFALIVSYGADDHVNLVRAELAALGSQVIVFDTADFGATVDIGFVVEQGVPRTRLFLRGVERCGAIKSVLVRNIGLPRAPHLSDPAARLMAESEMRWTLEGALTAIDGALWMNHPNANRLARNKLLQLRMAVGLGFAVPETLVSANPDDIRRRYKAWDGRMVAKLAGGQIIGESVESQYVVYTTPITPDDLADDDALSACPAIYQRRVAKAYELRVTVVGDAAFTARIQNKARDDAAVDWRAVGYAGLDIQPHDLDPAVAARCVALSRALGLEIAGLDLIVTPDGEAVFLEINAAGQWAWMEQATGLPIAAAVARRLADPPPFP</sequence>
<dbReference type="SUPFAM" id="SSF56059">
    <property type="entry name" value="Glutathione synthetase ATP-binding domain-like"/>
    <property type="match status" value="1"/>
</dbReference>
<dbReference type="AlphaFoldDB" id="A0A418W3Z1"/>
<dbReference type="Pfam" id="PF21068">
    <property type="entry name" value="ATPgraspMvdD"/>
    <property type="match status" value="1"/>
</dbReference>
<dbReference type="GO" id="GO:0009432">
    <property type="term" value="P:SOS response"/>
    <property type="evidence" value="ECO:0007669"/>
    <property type="project" value="TreeGrafter"/>
</dbReference>
<organism evidence="3 4">
    <name type="scientific">Azospirillum cavernae</name>
    <dbReference type="NCBI Taxonomy" id="2320860"/>
    <lineage>
        <taxon>Bacteria</taxon>
        <taxon>Pseudomonadati</taxon>
        <taxon>Pseudomonadota</taxon>
        <taxon>Alphaproteobacteria</taxon>
        <taxon>Rhodospirillales</taxon>
        <taxon>Azospirillaceae</taxon>
        <taxon>Azospirillum</taxon>
    </lineage>
</organism>
<evidence type="ECO:0000256" key="1">
    <source>
        <dbReference type="PROSITE-ProRule" id="PRU00409"/>
    </source>
</evidence>
<dbReference type="GO" id="GO:0046872">
    <property type="term" value="F:metal ion binding"/>
    <property type="evidence" value="ECO:0007669"/>
    <property type="project" value="InterPro"/>
</dbReference>
<dbReference type="GO" id="GO:0018169">
    <property type="term" value="F:ribosomal S6-glutamic acid ligase activity"/>
    <property type="evidence" value="ECO:0007669"/>
    <property type="project" value="TreeGrafter"/>
</dbReference>
<dbReference type="RefSeq" id="WP_119830306.1">
    <property type="nucleotide sequence ID" value="NZ_QYUL01000001.1"/>
</dbReference>
<dbReference type="PROSITE" id="PS50975">
    <property type="entry name" value="ATP_GRASP"/>
    <property type="match status" value="1"/>
</dbReference>
<keyword evidence="1" id="KW-0547">Nucleotide-binding</keyword>
<feature type="domain" description="ATP-grasp" evidence="2">
    <location>
        <begin position="131"/>
        <end position="321"/>
    </location>
</feature>
<dbReference type="GO" id="GO:0005524">
    <property type="term" value="F:ATP binding"/>
    <property type="evidence" value="ECO:0007669"/>
    <property type="project" value="UniProtKB-UniRule"/>
</dbReference>
<comment type="caution">
    <text evidence="3">The sequence shown here is derived from an EMBL/GenBank/DDBJ whole genome shotgun (WGS) entry which is preliminary data.</text>
</comment>
<keyword evidence="1" id="KW-0067">ATP-binding</keyword>
<accession>A0A418W3Z1</accession>
<name>A0A418W3Z1_9PROT</name>
<keyword evidence="4" id="KW-1185">Reference proteome</keyword>
<dbReference type="Proteomes" id="UP000283458">
    <property type="component" value="Unassembled WGS sequence"/>
</dbReference>
<reference evidence="3 4" key="1">
    <citation type="submission" date="2018-09" db="EMBL/GenBank/DDBJ databases">
        <authorList>
            <person name="Zhu H."/>
        </authorList>
    </citation>
    <scope>NUCLEOTIDE SEQUENCE [LARGE SCALE GENOMIC DNA]</scope>
    <source>
        <strain evidence="3 4">K2W22B-5</strain>
    </source>
</reference>